<comment type="caution">
    <text evidence="2">The sequence shown here is derived from an EMBL/GenBank/DDBJ whole genome shotgun (WGS) entry which is preliminary data.</text>
</comment>
<dbReference type="Proteomes" id="UP000612712">
    <property type="component" value="Unassembled WGS sequence"/>
</dbReference>
<dbReference type="RefSeq" id="WP_232626022.1">
    <property type="nucleotide sequence ID" value="NZ_CP047187.1"/>
</dbReference>
<feature type="region of interest" description="Disordered" evidence="1">
    <location>
        <begin position="50"/>
        <end position="124"/>
    </location>
</feature>
<dbReference type="SUPFAM" id="SSF50969">
    <property type="entry name" value="YVTN repeat-like/Quinoprotein amine dehydrogenase"/>
    <property type="match status" value="1"/>
</dbReference>
<reference evidence="2" key="1">
    <citation type="submission" date="2020-08" db="EMBL/GenBank/DDBJ databases">
        <title>Sequencing the genomes of 1000 actinobacteria strains.</title>
        <authorList>
            <person name="Klenk H.-P."/>
        </authorList>
    </citation>
    <scope>NUCLEOTIDE SEQUENCE</scope>
    <source>
        <strain evidence="2">DSM 20582</strain>
    </source>
</reference>
<protein>
    <submittedName>
        <fullName evidence="2">Uncharacterized protein</fullName>
    </submittedName>
</protein>
<evidence type="ECO:0000313" key="2">
    <source>
        <dbReference type="EMBL" id="MBB3114888.1"/>
    </source>
</evidence>
<organism evidence="2 3">
    <name type="scientific">Corynebacterium bovis DSM 20582 = CIP 54.80</name>
    <dbReference type="NCBI Taxonomy" id="927655"/>
    <lineage>
        <taxon>Bacteria</taxon>
        <taxon>Bacillati</taxon>
        <taxon>Actinomycetota</taxon>
        <taxon>Actinomycetes</taxon>
        <taxon>Mycobacteriales</taxon>
        <taxon>Corynebacteriaceae</taxon>
        <taxon>Corynebacterium</taxon>
    </lineage>
</organism>
<gene>
    <name evidence="2" type="ORF">FHU32_000076</name>
</gene>
<name>A0A8H9Y5V0_9CORY</name>
<proteinExistence type="predicted"/>
<dbReference type="AlphaFoldDB" id="A0A8H9Y5V0"/>
<sequence>MDTRTSDLRPPQPLRTGDRAPRVTRLRRATLATIAAVGVMAGSAPLAGAHANPAPAPVPAAGAPAAADPAGAPAPADPAGAPAGNPAPATPATPPLGTSLMHRDMNSSDSVPWSGPGQGQAVKWSVPGGSCSTVFQGTDGMPIGLCTRYLGRNLTPITPSVTLFDPDTAQPLTTLELEKHGLLGGVYGYLDEQGRVVLAEGHDILRIGHHKDADGWKLTVDERTPLGDIGTDASLAGLVPDGAGRTWFATEDAVVGSVEGSGPDATVRTRRVGTEPDEKIANGLTPRPNGVSVLTTHRLYEVGADADGTPAVRWQRDYDRGSARKPGQLSWGSGSTPTFFGPDDSRVAIVDNADGRPNLMVMDAATGEDVCTMPAFETSGQGTENSVIAHGDSLWVPSTYGFAYPPMAVDGPASPASAPFTGGLTKIDLVRDASGEHCVRQWEKPEARLSTLPMMTTEDNRIWSFTTDPGRSEVSLLGLDAATGEEVVRRPVGRLPFDEPMELTGMIAPNGDMWQATATRMVKIEK</sequence>
<feature type="region of interest" description="Disordered" evidence="1">
    <location>
        <begin position="1"/>
        <end position="25"/>
    </location>
</feature>
<accession>A0A8H9Y5V0</accession>
<dbReference type="InterPro" id="IPR011044">
    <property type="entry name" value="Quino_amine_DH_bsu"/>
</dbReference>
<evidence type="ECO:0000256" key="1">
    <source>
        <dbReference type="SAM" id="MobiDB-lite"/>
    </source>
</evidence>
<evidence type="ECO:0000313" key="3">
    <source>
        <dbReference type="Proteomes" id="UP000612712"/>
    </source>
</evidence>
<feature type="compositionally biased region" description="Low complexity" evidence="1">
    <location>
        <begin position="50"/>
        <end position="87"/>
    </location>
</feature>
<dbReference type="EMBL" id="JACHWT010000001">
    <property type="protein sequence ID" value="MBB3114888.1"/>
    <property type="molecule type" value="Genomic_DNA"/>
</dbReference>